<evidence type="ECO:0000256" key="1">
    <source>
        <dbReference type="SAM" id="MobiDB-lite"/>
    </source>
</evidence>
<evidence type="ECO:0000313" key="2">
    <source>
        <dbReference type="EMBL" id="VVB10526.1"/>
    </source>
</evidence>
<dbReference type="AlphaFoldDB" id="A0A565CA29"/>
<gene>
    <name evidence="2" type="ORF">ANE_LOCUS20970</name>
</gene>
<evidence type="ECO:0000313" key="3">
    <source>
        <dbReference type="Proteomes" id="UP000489600"/>
    </source>
</evidence>
<dbReference type="EMBL" id="CABITT030000007">
    <property type="protein sequence ID" value="VVB10526.1"/>
    <property type="molecule type" value="Genomic_DNA"/>
</dbReference>
<reference evidence="2" key="1">
    <citation type="submission" date="2019-07" db="EMBL/GenBank/DDBJ databases">
        <authorList>
            <person name="Dittberner H."/>
        </authorList>
    </citation>
    <scope>NUCLEOTIDE SEQUENCE [LARGE SCALE GENOMIC DNA]</scope>
</reference>
<feature type="region of interest" description="Disordered" evidence="1">
    <location>
        <begin position="115"/>
        <end position="136"/>
    </location>
</feature>
<dbReference type="Proteomes" id="UP000489600">
    <property type="component" value="Unassembled WGS sequence"/>
</dbReference>
<keyword evidence="3" id="KW-1185">Reference proteome</keyword>
<comment type="caution">
    <text evidence="2">The sequence shown here is derived from an EMBL/GenBank/DDBJ whole genome shotgun (WGS) entry which is preliminary data.</text>
</comment>
<name>A0A565CA29_9BRAS</name>
<organism evidence="2 3">
    <name type="scientific">Arabis nemorensis</name>
    <dbReference type="NCBI Taxonomy" id="586526"/>
    <lineage>
        <taxon>Eukaryota</taxon>
        <taxon>Viridiplantae</taxon>
        <taxon>Streptophyta</taxon>
        <taxon>Embryophyta</taxon>
        <taxon>Tracheophyta</taxon>
        <taxon>Spermatophyta</taxon>
        <taxon>Magnoliopsida</taxon>
        <taxon>eudicotyledons</taxon>
        <taxon>Gunneridae</taxon>
        <taxon>Pentapetalae</taxon>
        <taxon>rosids</taxon>
        <taxon>malvids</taxon>
        <taxon>Brassicales</taxon>
        <taxon>Brassicaceae</taxon>
        <taxon>Arabideae</taxon>
        <taxon>Arabis</taxon>
    </lineage>
</organism>
<dbReference type="OrthoDB" id="1108694at2759"/>
<protein>
    <submittedName>
        <fullName evidence="2">Uncharacterized protein</fullName>
    </submittedName>
</protein>
<proteinExistence type="predicted"/>
<accession>A0A565CA29</accession>
<sequence>MEESSERRPVRLGEYKIPELINMSMVDDDMKIISIKPHEDCAKNYQRMIVDMNQEYLRLRREIYEFFFAENLIGTSQRSYMILPPRYSSDVVFDLQGEEDLILLLGGVSERPRPTLRKARRTRDLPSRVSRRSSQVSPPIYLRHRFLPQSRKGSSTRRQR</sequence>